<accession>A0A5N5SP63</accession>
<dbReference type="PROSITE" id="PS50249">
    <property type="entry name" value="MPN"/>
    <property type="match status" value="1"/>
</dbReference>
<proteinExistence type="inferred from homology"/>
<dbReference type="Proteomes" id="UP000326759">
    <property type="component" value="Unassembled WGS sequence"/>
</dbReference>
<name>A0A5N5SP63_9CRUS</name>
<dbReference type="PANTHER" id="PTHR12941:SF10">
    <property type="entry name" value="ER MEMBRANE PROTEIN COMPLEX SUBUNIT 8_9 HOMOLOG"/>
    <property type="match status" value="1"/>
</dbReference>
<protein>
    <submittedName>
        <fullName evidence="3">ER membrane protein complex subunit 8</fullName>
    </submittedName>
</protein>
<dbReference type="Pfam" id="PF03665">
    <property type="entry name" value="UPF0172"/>
    <property type="match status" value="1"/>
</dbReference>
<reference evidence="3 4" key="1">
    <citation type="journal article" date="2019" name="PLoS Biol.">
        <title>Sex chromosomes control vertical transmission of feminizing Wolbachia symbionts in an isopod.</title>
        <authorList>
            <person name="Becking T."/>
            <person name="Chebbi M.A."/>
            <person name="Giraud I."/>
            <person name="Moumen B."/>
            <person name="Laverre T."/>
            <person name="Caubet Y."/>
            <person name="Peccoud J."/>
            <person name="Gilbert C."/>
            <person name="Cordaux R."/>
        </authorList>
    </citation>
    <scope>NUCLEOTIDE SEQUENCE [LARGE SCALE GENOMIC DNA]</scope>
    <source>
        <strain evidence="3">ANa2</strain>
        <tissue evidence="3">Whole body excluding digestive tract and cuticle</tissue>
    </source>
</reference>
<dbReference type="GO" id="GO:0072546">
    <property type="term" value="C:EMC complex"/>
    <property type="evidence" value="ECO:0007669"/>
    <property type="project" value="InterPro"/>
</dbReference>
<dbReference type="CDD" id="cd08060">
    <property type="entry name" value="MPN_UPF0172"/>
    <property type="match status" value="1"/>
</dbReference>
<sequence length="212" mass="23385">MENLPKKMSSDITISCNALAKILLHTAKYPHLAVSGVLLSTSKKNDTSETFILDAIPLFHGQLGLAPMLEVALTQIERVFKSEGLTIAGYYQANELLKDNMPDFVAMKIAEKIAENNNEACLIMVDNRKVSLNLDTVPFIVSQLTADGKWKNKEKTGVHLESGSLEITSQLLQKKVHRDISDFDNHLDDITCDWTNKQIGKLVGSLISAAGF</sequence>
<dbReference type="InterPro" id="IPR037518">
    <property type="entry name" value="MPN"/>
</dbReference>
<evidence type="ECO:0000259" key="2">
    <source>
        <dbReference type="PROSITE" id="PS50249"/>
    </source>
</evidence>
<gene>
    <name evidence="3" type="primary">Emc8</name>
    <name evidence="3" type="ORF">Anas_08649</name>
</gene>
<keyword evidence="4" id="KW-1185">Reference proteome</keyword>
<dbReference type="EMBL" id="SEYY01022669">
    <property type="protein sequence ID" value="KAB7495379.1"/>
    <property type="molecule type" value="Genomic_DNA"/>
</dbReference>
<dbReference type="OrthoDB" id="194468at2759"/>
<comment type="caution">
    <text evidence="3">The sequence shown here is derived from an EMBL/GenBank/DDBJ whole genome shotgun (WGS) entry which is preliminary data.</text>
</comment>
<evidence type="ECO:0000313" key="3">
    <source>
        <dbReference type="EMBL" id="KAB7495379.1"/>
    </source>
</evidence>
<dbReference type="InterPro" id="IPR005366">
    <property type="entry name" value="EMC8/9"/>
</dbReference>
<feature type="domain" description="MPN" evidence="2">
    <location>
        <begin position="12"/>
        <end position="145"/>
    </location>
</feature>
<comment type="similarity">
    <text evidence="1">Belongs to the EMC8/EMC9 family.</text>
</comment>
<evidence type="ECO:0000313" key="4">
    <source>
        <dbReference type="Proteomes" id="UP000326759"/>
    </source>
</evidence>
<evidence type="ECO:0000256" key="1">
    <source>
        <dbReference type="ARBA" id="ARBA00007461"/>
    </source>
</evidence>
<organism evidence="3 4">
    <name type="scientific">Armadillidium nasatum</name>
    <dbReference type="NCBI Taxonomy" id="96803"/>
    <lineage>
        <taxon>Eukaryota</taxon>
        <taxon>Metazoa</taxon>
        <taxon>Ecdysozoa</taxon>
        <taxon>Arthropoda</taxon>
        <taxon>Crustacea</taxon>
        <taxon>Multicrustacea</taxon>
        <taxon>Malacostraca</taxon>
        <taxon>Eumalacostraca</taxon>
        <taxon>Peracarida</taxon>
        <taxon>Isopoda</taxon>
        <taxon>Oniscidea</taxon>
        <taxon>Crinocheta</taxon>
        <taxon>Armadillidiidae</taxon>
        <taxon>Armadillidium</taxon>
    </lineage>
</organism>
<dbReference type="AlphaFoldDB" id="A0A5N5SP63"/>
<dbReference type="PANTHER" id="PTHR12941">
    <property type="entry name" value="ER MEMBRANE PROTEIN COMPLEX"/>
    <property type="match status" value="1"/>
</dbReference>